<comment type="caution">
    <text evidence="2">The sequence shown here is derived from an EMBL/GenBank/DDBJ whole genome shotgun (WGS) entry which is preliminary data.</text>
</comment>
<dbReference type="InterPro" id="IPR005590">
    <property type="entry name" value="DUF333"/>
</dbReference>
<feature type="transmembrane region" description="Helical" evidence="1">
    <location>
        <begin position="20"/>
        <end position="40"/>
    </location>
</feature>
<evidence type="ECO:0000313" key="3">
    <source>
        <dbReference type="Proteomes" id="UP000013084"/>
    </source>
</evidence>
<sequence>MKKYGLHPYAAHAFLRKFFLFQIIDIIIDIILLSLPFHFIRIQIMKKILLLGAIVASLAACSATPNKDMTPPKIGMANPASKYCVEQGGQLEIKNEANGQVGYCNLPNGQVVEEWELFRASQPKCLADEATKLIGQSGLSEDQIKQKTKSEIVRSVGPNQPVTMDYRENRVTVTIDPQSKKIIQATCG</sequence>
<name>N9RI63_9GAMM</name>
<proteinExistence type="predicted"/>
<accession>N9RI63</accession>
<dbReference type="Pfam" id="PF03891">
    <property type="entry name" value="DUF333"/>
    <property type="match status" value="1"/>
</dbReference>
<dbReference type="PANTHER" id="PTHR38008:SF2">
    <property type="entry name" value="HEMOLYSIN"/>
    <property type="match status" value="1"/>
</dbReference>
<evidence type="ECO:0000313" key="2">
    <source>
        <dbReference type="EMBL" id="ENX57693.1"/>
    </source>
</evidence>
<reference evidence="2 3" key="1">
    <citation type="submission" date="2013-02" db="EMBL/GenBank/DDBJ databases">
        <title>The Genome Sequence of Acinetobacter sp. CIP 70.18.</title>
        <authorList>
            <consortium name="The Broad Institute Genome Sequencing Platform"/>
            <consortium name="The Broad Institute Genome Sequencing Center for Infectious Disease"/>
            <person name="Cerqueira G."/>
            <person name="Feldgarden M."/>
            <person name="Courvalin P."/>
            <person name="Perichon B."/>
            <person name="Grillot-Courvalin C."/>
            <person name="Clermont D."/>
            <person name="Rocha E."/>
            <person name="Yoon E.-J."/>
            <person name="Nemec A."/>
            <person name="Walker B."/>
            <person name="Young S.K."/>
            <person name="Zeng Q."/>
            <person name="Gargeya S."/>
            <person name="Fitzgerald M."/>
            <person name="Haas B."/>
            <person name="Abouelleil A."/>
            <person name="Alvarado L."/>
            <person name="Arachchi H.M."/>
            <person name="Berlin A.M."/>
            <person name="Chapman S.B."/>
            <person name="Dewar J."/>
            <person name="Goldberg J."/>
            <person name="Griggs A."/>
            <person name="Gujja S."/>
            <person name="Hansen M."/>
            <person name="Howarth C."/>
            <person name="Imamovic A."/>
            <person name="Larimer J."/>
            <person name="McCowan C."/>
            <person name="Murphy C."/>
            <person name="Neiman D."/>
            <person name="Pearson M."/>
            <person name="Priest M."/>
            <person name="Roberts A."/>
            <person name="Saif S."/>
            <person name="Shea T."/>
            <person name="Sisk P."/>
            <person name="Sykes S."/>
            <person name="Wortman J."/>
            <person name="Nusbaum C."/>
            <person name="Birren B."/>
        </authorList>
    </citation>
    <scope>NUCLEOTIDE SEQUENCE [LARGE SCALE GENOMIC DNA]</scope>
    <source>
        <strain evidence="2 3">CIP 70.18</strain>
    </source>
</reference>
<dbReference type="InterPro" id="IPR021719">
    <property type="entry name" value="Prot_inh_I78"/>
</dbReference>
<dbReference type="PATRIC" id="fig|1217700.3.peg.2019"/>
<dbReference type="Gene3D" id="3.30.10.10">
    <property type="entry name" value="Trypsin Inhibitor V, subunit A"/>
    <property type="match status" value="1"/>
</dbReference>
<dbReference type="AlphaFoldDB" id="N9RI63"/>
<keyword evidence="1" id="KW-0472">Membrane</keyword>
<dbReference type="HOGENOM" id="CLU_123717_3_0_6"/>
<dbReference type="PANTHER" id="PTHR38008">
    <property type="entry name" value="HEMOLYSIN-RELATED"/>
    <property type="match status" value="1"/>
</dbReference>
<keyword evidence="3" id="KW-1185">Reference proteome</keyword>
<keyword evidence="1" id="KW-1133">Transmembrane helix</keyword>
<gene>
    <name evidence="2" type="ORF">F902_02093</name>
</gene>
<dbReference type="Proteomes" id="UP000013084">
    <property type="component" value="Unassembled WGS sequence"/>
</dbReference>
<keyword evidence="1" id="KW-0812">Transmembrane</keyword>
<evidence type="ECO:0008006" key="4">
    <source>
        <dbReference type="Google" id="ProtNLM"/>
    </source>
</evidence>
<organism evidence="2 3">
    <name type="scientific">Acinetobacter higginsii</name>
    <dbReference type="NCBI Taxonomy" id="70347"/>
    <lineage>
        <taxon>Bacteria</taxon>
        <taxon>Pseudomonadati</taxon>
        <taxon>Pseudomonadota</taxon>
        <taxon>Gammaproteobacteria</taxon>
        <taxon>Moraxellales</taxon>
        <taxon>Moraxellaceae</taxon>
        <taxon>Acinetobacter</taxon>
    </lineage>
</organism>
<dbReference type="EMBL" id="APRN01000036">
    <property type="protein sequence ID" value="ENX57693.1"/>
    <property type="molecule type" value="Genomic_DNA"/>
</dbReference>
<protein>
    <recommendedName>
        <fullName evidence="4">Hemolysin</fullName>
    </recommendedName>
</protein>
<evidence type="ECO:0000256" key="1">
    <source>
        <dbReference type="SAM" id="Phobius"/>
    </source>
</evidence>
<dbReference type="Pfam" id="PF11720">
    <property type="entry name" value="Inhibitor_I78"/>
    <property type="match status" value="1"/>
</dbReference>